<evidence type="ECO:0000259" key="7">
    <source>
        <dbReference type="PROSITE" id="PS50404"/>
    </source>
</evidence>
<evidence type="ECO:0000259" key="8">
    <source>
        <dbReference type="PROSITE" id="PS50405"/>
    </source>
</evidence>
<comment type="catalytic activity">
    <reaction evidence="4">
        <text>RX + glutathione = an S-substituted glutathione + a halide anion + H(+)</text>
        <dbReference type="Rhea" id="RHEA:16437"/>
        <dbReference type="ChEBI" id="CHEBI:15378"/>
        <dbReference type="ChEBI" id="CHEBI:16042"/>
        <dbReference type="ChEBI" id="CHEBI:17792"/>
        <dbReference type="ChEBI" id="CHEBI:57925"/>
        <dbReference type="ChEBI" id="CHEBI:90779"/>
        <dbReference type="EC" id="2.5.1.18"/>
    </reaction>
</comment>
<dbReference type="SUPFAM" id="SSF52833">
    <property type="entry name" value="Thioredoxin-like"/>
    <property type="match status" value="1"/>
</dbReference>
<dbReference type="SFLD" id="SFLDG01151">
    <property type="entry name" value="Main.2:_Nu-like"/>
    <property type="match status" value="1"/>
</dbReference>
<dbReference type="Pfam" id="PF00043">
    <property type="entry name" value="GST_C"/>
    <property type="match status" value="1"/>
</dbReference>
<dbReference type="PROSITE" id="PS50405">
    <property type="entry name" value="GST_CTER"/>
    <property type="match status" value="1"/>
</dbReference>
<dbReference type="InterPro" id="IPR004046">
    <property type="entry name" value="GST_C"/>
</dbReference>
<dbReference type="Gene3D" id="1.20.1050.10">
    <property type="match status" value="1"/>
</dbReference>
<dbReference type="AlphaFoldDB" id="A0AAJ0LVR6"/>
<dbReference type="InterPro" id="IPR004045">
    <property type="entry name" value="Glutathione_S-Trfase_N"/>
</dbReference>
<reference evidence="9" key="1">
    <citation type="submission" date="2023-04" db="EMBL/GenBank/DDBJ databases">
        <title>Black Yeasts Isolated from many extreme environments.</title>
        <authorList>
            <person name="Coleine C."/>
            <person name="Stajich J.E."/>
            <person name="Selbmann L."/>
        </authorList>
    </citation>
    <scope>NUCLEOTIDE SEQUENCE</scope>
    <source>
        <strain evidence="9">CCFEE 5312</strain>
    </source>
</reference>
<name>A0AAJ0LVR6_9PEZI</name>
<proteinExistence type="inferred from homology"/>
<sequence length="226" mass="26064">MSKPITLYSHAGGPNPWKVAIILEELNVPYETKLMDFSELKQDPFESINPNGRVPAIEDPNTGMKLWESGAIIEYLLETYDKEGKLSYAKGPEKWDTKAWLHFQTSGQGPYFGQRAWFVLYHQDKIDSCLERYGNEIRRVLGVIDAHLKKTGSQYLVGDKCTYADLAFMPWHWLLTQAPNVMGEGFVKEFEEKYPIAWKWNQKLNERPSVKKAREDRNQAMSGGKK</sequence>
<dbReference type="SFLD" id="SFLDS00019">
    <property type="entry name" value="Glutathione_Transferase_(cytos"/>
    <property type="match status" value="1"/>
</dbReference>
<evidence type="ECO:0000256" key="2">
    <source>
        <dbReference type="ARBA" id="ARBA00012452"/>
    </source>
</evidence>
<evidence type="ECO:0000313" key="9">
    <source>
        <dbReference type="EMBL" id="KAK3057106.1"/>
    </source>
</evidence>
<keyword evidence="3" id="KW-0808">Transferase</keyword>
<evidence type="ECO:0000256" key="6">
    <source>
        <dbReference type="RuleBase" id="RU003494"/>
    </source>
</evidence>
<dbReference type="Proteomes" id="UP001271007">
    <property type="component" value="Unassembled WGS sequence"/>
</dbReference>
<dbReference type="GO" id="GO:0004364">
    <property type="term" value="F:glutathione transferase activity"/>
    <property type="evidence" value="ECO:0007669"/>
    <property type="project" value="UniProtKB-EC"/>
</dbReference>
<dbReference type="InterPro" id="IPR010987">
    <property type="entry name" value="Glutathione-S-Trfase_C-like"/>
</dbReference>
<dbReference type="EMBL" id="JAWDJX010000004">
    <property type="protein sequence ID" value="KAK3057106.1"/>
    <property type="molecule type" value="Genomic_DNA"/>
</dbReference>
<comment type="function">
    <text evidence="5">Involved in the oxidative stress response and detoxification.</text>
</comment>
<evidence type="ECO:0000256" key="3">
    <source>
        <dbReference type="ARBA" id="ARBA00022679"/>
    </source>
</evidence>
<accession>A0AAJ0LVR6</accession>
<evidence type="ECO:0000256" key="1">
    <source>
        <dbReference type="ARBA" id="ARBA00007409"/>
    </source>
</evidence>
<dbReference type="CDD" id="cd03048">
    <property type="entry name" value="GST_N_Ure2p_like"/>
    <property type="match status" value="1"/>
</dbReference>
<dbReference type="SFLD" id="SFLDG00358">
    <property type="entry name" value="Main_(cytGST)"/>
    <property type="match status" value="1"/>
</dbReference>
<comment type="similarity">
    <text evidence="1 6">Belongs to the GST superfamily.</text>
</comment>
<dbReference type="EC" id="2.5.1.18" evidence="2"/>
<feature type="domain" description="GST C-terminal" evidence="8">
    <location>
        <begin position="90"/>
        <end position="224"/>
    </location>
</feature>
<protein>
    <recommendedName>
        <fullName evidence="2">glutathione transferase</fullName>
        <ecNumber evidence="2">2.5.1.18</ecNumber>
    </recommendedName>
</protein>
<feature type="domain" description="GST N-terminal" evidence="7">
    <location>
        <begin position="3"/>
        <end position="84"/>
    </location>
</feature>
<dbReference type="Pfam" id="PF02798">
    <property type="entry name" value="GST_N"/>
    <property type="match status" value="1"/>
</dbReference>
<dbReference type="PANTHER" id="PTHR44051">
    <property type="entry name" value="GLUTATHIONE S-TRANSFERASE-RELATED"/>
    <property type="match status" value="1"/>
</dbReference>
<comment type="caution">
    <text evidence="9">The sequence shown here is derived from an EMBL/GenBank/DDBJ whole genome shotgun (WGS) entry which is preliminary data.</text>
</comment>
<organism evidence="9 10">
    <name type="scientific">Extremus antarcticus</name>
    <dbReference type="NCBI Taxonomy" id="702011"/>
    <lineage>
        <taxon>Eukaryota</taxon>
        <taxon>Fungi</taxon>
        <taxon>Dikarya</taxon>
        <taxon>Ascomycota</taxon>
        <taxon>Pezizomycotina</taxon>
        <taxon>Dothideomycetes</taxon>
        <taxon>Dothideomycetidae</taxon>
        <taxon>Mycosphaerellales</taxon>
        <taxon>Extremaceae</taxon>
        <taxon>Extremus</taxon>
    </lineage>
</organism>
<evidence type="ECO:0000313" key="10">
    <source>
        <dbReference type="Proteomes" id="UP001271007"/>
    </source>
</evidence>
<dbReference type="PANTHER" id="PTHR44051:SF3">
    <property type="entry name" value="TRANSCRIPTIONAL REGULATOR URE2"/>
    <property type="match status" value="1"/>
</dbReference>
<dbReference type="PROSITE" id="PS50404">
    <property type="entry name" value="GST_NTER"/>
    <property type="match status" value="1"/>
</dbReference>
<evidence type="ECO:0000256" key="4">
    <source>
        <dbReference type="ARBA" id="ARBA00047960"/>
    </source>
</evidence>
<dbReference type="InterPro" id="IPR040079">
    <property type="entry name" value="Glutathione_S-Trfase"/>
</dbReference>
<dbReference type="GO" id="GO:0005737">
    <property type="term" value="C:cytoplasm"/>
    <property type="evidence" value="ECO:0007669"/>
    <property type="project" value="UniProtKB-ARBA"/>
</dbReference>
<dbReference type="Gene3D" id="3.40.30.10">
    <property type="entry name" value="Glutaredoxin"/>
    <property type="match status" value="1"/>
</dbReference>
<dbReference type="SUPFAM" id="SSF47616">
    <property type="entry name" value="GST C-terminal domain-like"/>
    <property type="match status" value="1"/>
</dbReference>
<dbReference type="GO" id="GO:0005634">
    <property type="term" value="C:nucleus"/>
    <property type="evidence" value="ECO:0007669"/>
    <property type="project" value="UniProtKB-ARBA"/>
</dbReference>
<dbReference type="InterPro" id="IPR036249">
    <property type="entry name" value="Thioredoxin-like_sf"/>
</dbReference>
<keyword evidence="10" id="KW-1185">Reference proteome</keyword>
<gene>
    <name evidence="9" type="ORF">LTR09_002145</name>
</gene>
<dbReference type="InterPro" id="IPR036282">
    <property type="entry name" value="Glutathione-S-Trfase_C_sf"/>
</dbReference>
<evidence type="ECO:0000256" key="5">
    <source>
        <dbReference type="ARBA" id="ARBA00060024"/>
    </source>
</evidence>
<dbReference type="FunFam" id="1.20.1050.130:FF:000016">
    <property type="entry name" value="Glutathione S-transferase 1"/>
    <property type="match status" value="1"/>
</dbReference>